<dbReference type="Pfam" id="PF06094">
    <property type="entry name" value="GGACT"/>
    <property type="match status" value="1"/>
</dbReference>
<sequence length="66" mass="7673">MLEGTNDVYGEIMAIQGNYEEILKILDDLECFYGDGIISNEYDRKKVDVLNIDTDQKEQLSVYFLM</sequence>
<dbReference type="AlphaFoldDB" id="A0A1I1DHN1"/>
<dbReference type="InterPro" id="IPR009288">
    <property type="entry name" value="AIG2-like_dom"/>
</dbReference>
<dbReference type="EMBL" id="FOKY01000002">
    <property type="protein sequence ID" value="SFB73882.1"/>
    <property type="molecule type" value="Genomic_DNA"/>
</dbReference>
<accession>A0A1I1DHN1</accession>
<keyword evidence="2" id="KW-0808">Transferase</keyword>
<evidence type="ECO:0000259" key="1">
    <source>
        <dbReference type="Pfam" id="PF06094"/>
    </source>
</evidence>
<keyword evidence="3" id="KW-1185">Reference proteome</keyword>
<dbReference type="Gene3D" id="3.10.490.10">
    <property type="entry name" value="Gamma-glutamyl cyclotransferase-like"/>
    <property type="match status" value="1"/>
</dbReference>
<dbReference type="InterPro" id="IPR036568">
    <property type="entry name" value="GGCT-like_sf"/>
</dbReference>
<proteinExistence type="predicted"/>
<organism evidence="2 3">
    <name type="scientific">Brevinema andersonii</name>
    <dbReference type="NCBI Taxonomy" id="34097"/>
    <lineage>
        <taxon>Bacteria</taxon>
        <taxon>Pseudomonadati</taxon>
        <taxon>Spirochaetota</taxon>
        <taxon>Spirochaetia</taxon>
        <taxon>Brevinematales</taxon>
        <taxon>Brevinemataceae</taxon>
        <taxon>Brevinema</taxon>
    </lineage>
</organism>
<gene>
    <name evidence="2" type="ORF">SAMN02745150_00505</name>
</gene>
<dbReference type="Proteomes" id="UP000240042">
    <property type="component" value="Unassembled WGS sequence"/>
</dbReference>
<evidence type="ECO:0000313" key="2">
    <source>
        <dbReference type="EMBL" id="SFB73882.1"/>
    </source>
</evidence>
<protein>
    <submittedName>
        <fullName evidence="2">Gamma-glutamyl cyclotransferase, AIG2-like</fullName>
    </submittedName>
</protein>
<feature type="domain" description="Gamma-glutamylcyclotransferase AIG2-like" evidence="1">
    <location>
        <begin position="3"/>
        <end position="65"/>
    </location>
</feature>
<dbReference type="SUPFAM" id="SSF110857">
    <property type="entry name" value="Gamma-glutamyl cyclotransferase-like"/>
    <property type="match status" value="1"/>
</dbReference>
<reference evidence="3" key="1">
    <citation type="submission" date="2016-10" db="EMBL/GenBank/DDBJ databases">
        <authorList>
            <person name="Varghese N."/>
            <person name="Submissions S."/>
        </authorList>
    </citation>
    <scope>NUCLEOTIDE SEQUENCE [LARGE SCALE GENOMIC DNA]</scope>
    <source>
        <strain evidence="3">ATCC 43811</strain>
    </source>
</reference>
<dbReference type="GO" id="GO:0016740">
    <property type="term" value="F:transferase activity"/>
    <property type="evidence" value="ECO:0007669"/>
    <property type="project" value="UniProtKB-KW"/>
</dbReference>
<name>A0A1I1DHN1_BREAD</name>
<evidence type="ECO:0000313" key="3">
    <source>
        <dbReference type="Proteomes" id="UP000240042"/>
    </source>
</evidence>